<keyword evidence="5 13" id="KW-1003">Cell membrane</keyword>
<dbReference type="InterPro" id="IPR028362">
    <property type="entry name" value="AlgI"/>
</dbReference>
<feature type="transmembrane region" description="Helical" evidence="14">
    <location>
        <begin position="358"/>
        <end position="376"/>
    </location>
</feature>
<dbReference type="InterPro" id="IPR024194">
    <property type="entry name" value="Ac/AlaTfrase_AlgI/DltB"/>
</dbReference>
<evidence type="ECO:0000256" key="5">
    <source>
        <dbReference type="ARBA" id="ARBA00022475"/>
    </source>
</evidence>
<feature type="transmembrane region" description="Helical" evidence="14">
    <location>
        <begin position="74"/>
        <end position="94"/>
    </location>
</feature>
<dbReference type="InterPro" id="IPR051085">
    <property type="entry name" value="MB_O-acyltransferase"/>
</dbReference>
<feature type="transmembrane region" description="Helical" evidence="14">
    <location>
        <begin position="329"/>
        <end position="346"/>
    </location>
</feature>
<comment type="caution">
    <text evidence="15">The sequence shown here is derived from an EMBL/GenBank/DDBJ whole genome shotgun (WGS) entry which is preliminary data.</text>
</comment>
<dbReference type="PANTHER" id="PTHR13285:SF23">
    <property type="entry name" value="TEICHOIC ACID D-ALANYLTRANSFERASE"/>
    <property type="match status" value="1"/>
</dbReference>
<evidence type="ECO:0000313" key="15">
    <source>
        <dbReference type="EMBL" id="MBC3930613.1"/>
    </source>
</evidence>
<sequence length="463" mass="52516">MSYLSPEFALVFFLFLVVYWSLVKWPVAQKLSLLVASYGIYASIDWRFAAVLVVYSSFVSLISQMLVWRPTLRGSLPAIAITLSVANLAVFKYFDFFREGMQGLAEFFHWQWAIPALDIILPVGISFYTFQSIAYLVALARGEREPASWLDGSLYLAFFPTLFAGPICRPSGLLSQLEAREQREIQRPALAICLLLSAMIKKVWLASWLADAWVKPLFANPDAYQGLELLVGMYAFAIQIYFDFSGYSDLVIALALLLGYRLADNFNQPYLATSLREFWRRWHISLSTWIRDYVYIPMGGNRGGWWLTQMTIFNAMLISGLWHGASLKYLIWGALHGLGMVLQNGFERLTGKRVQGIAGAVFSFHFVCLAWVFFRAENWQEALHYLAGLTRADGPLQMNVMAGFLLLGVFFAGALGYERWQGQAVRWLEKTPLPLQVLLVTLTVLLINYLGPSGVPAFLYYSY</sequence>
<accession>A0ABR7A1L9</accession>
<evidence type="ECO:0000256" key="9">
    <source>
        <dbReference type="ARBA" id="ARBA00022989"/>
    </source>
</evidence>
<keyword evidence="8" id="KW-0016">Alginate biosynthesis</keyword>
<keyword evidence="7 14" id="KW-0812">Transmembrane</keyword>
<keyword evidence="11 13" id="KW-0012">Acyltransferase</keyword>
<feature type="transmembrane region" description="Helical" evidence="14">
    <location>
        <begin position="6"/>
        <end position="27"/>
    </location>
</feature>
<evidence type="ECO:0000256" key="2">
    <source>
        <dbReference type="ARBA" id="ARBA00005182"/>
    </source>
</evidence>
<evidence type="ECO:0000256" key="11">
    <source>
        <dbReference type="ARBA" id="ARBA00023315"/>
    </source>
</evidence>
<organism evidence="15 16">
    <name type="scientific">Undibacterium curvum</name>
    <dbReference type="NCBI Taxonomy" id="2762294"/>
    <lineage>
        <taxon>Bacteria</taxon>
        <taxon>Pseudomonadati</taxon>
        <taxon>Pseudomonadota</taxon>
        <taxon>Betaproteobacteria</taxon>
        <taxon>Burkholderiales</taxon>
        <taxon>Oxalobacteraceae</taxon>
        <taxon>Undibacterium</taxon>
    </lineage>
</organism>
<protein>
    <recommendedName>
        <fullName evidence="4">Probable alginate O-acetylase AlgI</fullName>
    </recommendedName>
    <alternativeName>
        <fullName evidence="12">Alginate biosynthesis protein AlgI</fullName>
    </alternativeName>
</protein>
<evidence type="ECO:0000256" key="14">
    <source>
        <dbReference type="SAM" id="Phobius"/>
    </source>
</evidence>
<dbReference type="PANTHER" id="PTHR13285">
    <property type="entry name" value="ACYLTRANSFERASE"/>
    <property type="match status" value="1"/>
</dbReference>
<evidence type="ECO:0000256" key="10">
    <source>
        <dbReference type="ARBA" id="ARBA00023136"/>
    </source>
</evidence>
<evidence type="ECO:0000256" key="4">
    <source>
        <dbReference type="ARBA" id="ARBA00016084"/>
    </source>
</evidence>
<evidence type="ECO:0000256" key="8">
    <source>
        <dbReference type="ARBA" id="ARBA00022841"/>
    </source>
</evidence>
<proteinExistence type="inferred from homology"/>
<feature type="transmembrane region" description="Helical" evidence="14">
    <location>
        <begin position="437"/>
        <end position="461"/>
    </location>
</feature>
<comment type="similarity">
    <text evidence="3 13">Belongs to the membrane-bound acyltransferase family.</text>
</comment>
<keyword evidence="16" id="KW-1185">Reference proteome</keyword>
<evidence type="ECO:0000256" key="12">
    <source>
        <dbReference type="ARBA" id="ARBA00031030"/>
    </source>
</evidence>
<feature type="transmembrane region" description="Helical" evidence="14">
    <location>
        <begin position="48"/>
        <end position="68"/>
    </location>
</feature>
<dbReference type="Proteomes" id="UP000654304">
    <property type="component" value="Unassembled WGS sequence"/>
</dbReference>
<keyword evidence="10 13" id="KW-0472">Membrane</keyword>
<dbReference type="PIRSF" id="PIRSF016636">
    <property type="entry name" value="AlgI_DltB"/>
    <property type="match status" value="1"/>
</dbReference>
<comment type="pathway">
    <text evidence="2">Glycan biosynthesis; alginate biosynthesis.</text>
</comment>
<dbReference type="RefSeq" id="WP_186902463.1">
    <property type="nucleotide sequence ID" value="NZ_JACOGD010000001.1"/>
</dbReference>
<evidence type="ECO:0000256" key="6">
    <source>
        <dbReference type="ARBA" id="ARBA00022679"/>
    </source>
</evidence>
<feature type="transmembrane region" description="Helical" evidence="14">
    <location>
        <begin position="396"/>
        <end position="417"/>
    </location>
</feature>
<feature type="transmembrane region" description="Helical" evidence="14">
    <location>
        <begin position="305"/>
        <end position="323"/>
    </location>
</feature>
<evidence type="ECO:0000313" key="16">
    <source>
        <dbReference type="Proteomes" id="UP000654304"/>
    </source>
</evidence>
<evidence type="ECO:0000256" key="13">
    <source>
        <dbReference type="PIRNR" id="PIRNR016636"/>
    </source>
</evidence>
<feature type="transmembrane region" description="Helical" evidence="14">
    <location>
        <begin position="115"/>
        <end position="137"/>
    </location>
</feature>
<dbReference type="EMBL" id="JACOGD010000001">
    <property type="protein sequence ID" value="MBC3930613.1"/>
    <property type="molecule type" value="Genomic_DNA"/>
</dbReference>
<name>A0ABR7A1L9_9BURK</name>
<feature type="transmembrane region" description="Helical" evidence="14">
    <location>
        <begin position="230"/>
        <end position="258"/>
    </location>
</feature>
<evidence type="ECO:0000256" key="3">
    <source>
        <dbReference type="ARBA" id="ARBA00010323"/>
    </source>
</evidence>
<reference evidence="15 16" key="1">
    <citation type="submission" date="2020-08" db="EMBL/GenBank/DDBJ databases">
        <title>Novel species isolated from subtropical streams in China.</title>
        <authorList>
            <person name="Lu H."/>
        </authorList>
    </citation>
    <scope>NUCLEOTIDE SEQUENCE [LARGE SCALE GENOMIC DNA]</scope>
    <source>
        <strain evidence="15 16">CY22W</strain>
    </source>
</reference>
<dbReference type="PIRSF" id="PIRSF500217">
    <property type="entry name" value="AlgI"/>
    <property type="match status" value="1"/>
</dbReference>
<dbReference type="InterPro" id="IPR004299">
    <property type="entry name" value="MBOAT_fam"/>
</dbReference>
<dbReference type="Pfam" id="PF03062">
    <property type="entry name" value="MBOAT"/>
    <property type="match status" value="1"/>
</dbReference>
<keyword evidence="9 14" id="KW-1133">Transmembrane helix</keyword>
<keyword evidence="6 13" id="KW-0808">Transferase</keyword>
<gene>
    <name evidence="15" type="ORF">H8K43_02920</name>
</gene>
<comment type="subcellular location">
    <subcellularLocation>
        <location evidence="1">Cell membrane</location>
        <topology evidence="1">Multi-pass membrane protein</topology>
    </subcellularLocation>
</comment>
<evidence type="ECO:0000256" key="7">
    <source>
        <dbReference type="ARBA" id="ARBA00022692"/>
    </source>
</evidence>
<feature type="transmembrane region" description="Helical" evidence="14">
    <location>
        <begin position="189"/>
        <end position="210"/>
    </location>
</feature>
<evidence type="ECO:0000256" key="1">
    <source>
        <dbReference type="ARBA" id="ARBA00004651"/>
    </source>
</evidence>